<reference evidence="2" key="1">
    <citation type="submission" date="2021-05" db="EMBL/GenBank/DDBJ databases">
        <title>Whole genome sequence of Curtobacterium flaccumfaciens pv. flaccumfaciens strain CFBP 3417.</title>
        <authorList>
            <person name="Osdaghi E."/>
            <person name="Taghouti G."/>
            <person name="Portier P."/>
            <person name="Fazliarab A."/>
            <person name="Taghavi S.M."/>
            <person name="Briand M."/>
            <person name="Le-Saux M."/>
            <person name="Jacques M.-A."/>
        </authorList>
    </citation>
    <scope>NUCLEOTIDE SEQUENCE</scope>
    <source>
        <strain evidence="2">CFBP 3417</strain>
    </source>
</reference>
<evidence type="ECO:0000313" key="2">
    <source>
        <dbReference type="EMBL" id="MBT1541479.1"/>
    </source>
</evidence>
<dbReference type="InterPro" id="IPR032584">
    <property type="entry name" value="DUF4913"/>
</dbReference>
<dbReference type="Pfam" id="PF16259">
    <property type="entry name" value="DUF4913"/>
    <property type="match status" value="1"/>
</dbReference>
<comment type="caution">
    <text evidence="2">The sequence shown here is derived from an EMBL/GenBank/DDBJ whole genome shotgun (WGS) entry which is preliminary data.</text>
</comment>
<accession>A0A9Q2ZQT4</accession>
<gene>
    <name evidence="2" type="ORF">KK103_06875</name>
</gene>
<proteinExistence type="predicted"/>
<feature type="region of interest" description="Disordered" evidence="1">
    <location>
        <begin position="66"/>
        <end position="92"/>
    </location>
</feature>
<feature type="compositionally biased region" description="Basic and acidic residues" evidence="1">
    <location>
        <begin position="66"/>
        <end position="78"/>
    </location>
</feature>
<dbReference type="RefSeq" id="WP_214562650.1">
    <property type="nucleotide sequence ID" value="NZ_JAHEWX010000006.1"/>
</dbReference>
<organism evidence="2 3">
    <name type="scientific">Curtobacterium flaccumfaciens pv. flaccumfaciens</name>
    <dbReference type="NCBI Taxonomy" id="138532"/>
    <lineage>
        <taxon>Bacteria</taxon>
        <taxon>Bacillati</taxon>
        <taxon>Actinomycetota</taxon>
        <taxon>Actinomycetes</taxon>
        <taxon>Micrococcales</taxon>
        <taxon>Microbacteriaceae</taxon>
        <taxon>Curtobacterium</taxon>
    </lineage>
</organism>
<protein>
    <submittedName>
        <fullName evidence="2">DUF4913 domain-containing protein</fullName>
    </submittedName>
</protein>
<evidence type="ECO:0000313" key="3">
    <source>
        <dbReference type="Proteomes" id="UP000709437"/>
    </source>
</evidence>
<dbReference type="AlphaFoldDB" id="A0A9Q2ZQT4"/>
<dbReference type="Proteomes" id="UP000709437">
    <property type="component" value="Unassembled WGS sequence"/>
</dbReference>
<dbReference type="EMBL" id="JAHEWX010000006">
    <property type="protein sequence ID" value="MBT1541479.1"/>
    <property type="molecule type" value="Genomic_DNA"/>
</dbReference>
<name>A0A9Q2ZQT4_9MICO</name>
<evidence type="ECO:0000256" key="1">
    <source>
        <dbReference type="SAM" id="MobiDB-lite"/>
    </source>
</evidence>
<sequence>MFPEGWKHPEGVERLWATFEARQQATIDAAERADALSDWWLTHWDRHAANLSDGKGGPFRNCDRNLGHLHDTEGRSEQRVPYYAPPDGWRRD</sequence>